<dbReference type="InterPro" id="IPR051257">
    <property type="entry name" value="Diverse_CBS-Domain"/>
</dbReference>
<dbReference type="Pfam" id="PF00571">
    <property type="entry name" value="CBS"/>
    <property type="match status" value="2"/>
</dbReference>
<dbReference type="InterPro" id="IPR046342">
    <property type="entry name" value="CBS_dom_sf"/>
</dbReference>
<dbReference type="SUPFAM" id="SSF54631">
    <property type="entry name" value="CBS-domain pair"/>
    <property type="match status" value="1"/>
</dbReference>
<sequence length="146" mass="16469">MATVAQVLNSKPDQTVFTVPATASVFEAIKLMADKHIGAVIVTEGDEIVGIMTERDYARKVVLMDRVSKHTPVRDIMTSQVRYVRPDQTTDDCMALMTDKRMRHLPVIDNGKLVGMISIGDLVKNIMAEQQYTIQQLEYYIRGEHT</sequence>
<dbReference type="Gene3D" id="3.10.580.10">
    <property type="entry name" value="CBS-domain"/>
    <property type="match status" value="1"/>
</dbReference>
<proteinExistence type="predicted"/>
<keyword evidence="5" id="KW-1185">Reference proteome</keyword>
<dbReference type="SMART" id="SM00116">
    <property type="entry name" value="CBS"/>
    <property type="match status" value="2"/>
</dbReference>
<dbReference type="OrthoDB" id="9807125at2"/>
<reference evidence="4" key="1">
    <citation type="submission" date="2016-01" db="EMBL/GenBank/DDBJ databases">
        <authorList>
            <person name="Peeters C."/>
        </authorList>
    </citation>
    <scope>NUCLEOTIDE SEQUENCE</scope>
    <source>
        <strain evidence="4">LMG 29320</strain>
    </source>
</reference>
<dbReference type="STRING" id="1777138.AWB77_05705"/>
<gene>
    <name evidence="4" type="ORF">AWB77_05705</name>
</gene>
<comment type="caution">
    <text evidence="4">The sequence shown here is derived from an EMBL/GenBank/DDBJ whole genome shotgun (WGS) entry which is preliminary data.</text>
</comment>
<dbReference type="InterPro" id="IPR044725">
    <property type="entry name" value="CBSX3_CBS_dom"/>
</dbReference>
<dbReference type="PANTHER" id="PTHR43080">
    <property type="entry name" value="CBS DOMAIN-CONTAINING PROTEIN CBSX3, MITOCHONDRIAL"/>
    <property type="match status" value="1"/>
</dbReference>
<feature type="domain" description="CBS" evidence="3">
    <location>
        <begin position="12"/>
        <end position="68"/>
    </location>
</feature>
<dbReference type="Proteomes" id="UP000054903">
    <property type="component" value="Unassembled WGS sequence"/>
</dbReference>
<dbReference type="CDD" id="cd04623">
    <property type="entry name" value="CBS_pair_bac_euk"/>
    <property type="match status" value="1"/>
</dbReference>
<dbReference type="EMBL" id="FCNX02000018">
    <property type="protein sequence ID" value="SAK97335.1"/>
    <property type="molecule type" value="Genomic_DNA"/>
</dbReference>
<evidence type="ECO:0000256" key="1">
    <source>
        <dbReference type="ARBA" id="ARBA00023122"/>
    </source>
</evidence>
<evidence type="ECO:0000256" key="2">
    <source>
        <dbReference type="PROSITE-ProRule" id="PRU00703"/>
    </source>
</evidence>
<keyword evidence="1 2" id="KW-0129">CBS domain</keyword>
<evidence type="ECO:0000259" key="3">
    <source>
        <dbReference type="PROSITE" id="PS51371"/>
    </source>
</evidence>
<dbReference type="AlphaFoldDB" id="A0A158DRY6"/>
<accession>A0A158DRY6</accession>
<feature type="domain" description="CBS" evidence="3">
    <location>
        <begin position="77"/>
        <end position="133"/>
    </location>
</feature>
<protein>
    <submittedName>
        <fullName evidence="4">Signal-transduction protein</fullName>
    </submittedName>
</protein>
<evidence type="ECO:0000313" key="4">
    <source>
        <dbReference type="EMBL" id="SAK97335.1"/>
    </source>
</evidence>
<dbReference type="InterPro" id="IPR000644">
    <property type="entry name" value="CBS_dom"/>
</dbReference>
<organism evidence="4 5">
    <name type="scientific">Caballeronia fortuita</name>
    <dbReference type="NCBI Taxonomy" id="1777138"/>
    <lineage>
        <taxon>Bacteria</taxon>
        <taxon>Pseudomonadati</taxon>
        <taxon>Pseudomonadota</taxon>
        <taxon>Betaproteobacteria</taxon>
        <taxon>Burkholderiales</taxon>
        <taxon>Burkholderiaceae</taxon>
        <taxon>Caballeronia</taxon>
    </lineage>
</organism>
<name>A0A158DRY6_9BURK</name>
<dbReference type="PROSITE" id="PS51371">
    <property type="entry name" value="CBS"/>
    <property type="match status" value="2"/>
</dbReference>
<evidence type="ECO:0000313" key="5">
    <source>
        <dbReference type="Proteomes" id="UP000054903"/>
    </source>
</evidence>
<dbReference type="PANTHER" id="PTHR43080:SF2">
    <property type="entry name" value="CBS DOMAIN-CONTAINING PROTEIN"/>
    <property type="match status" value="1"/>
</dbReference>
<dbReference type="RefSeq" id="WP_061137753.1">
    <property type="nucleotide sequence ID" value="NZ_FCNX02000018.1"/>
</dbReference>